<comment type="similarity">
    <text evidence="3 11">Belongs to the protoporphyrinogen/coproporphyrinogen oxidase family. Protoporphyrinogen oxidase subfamily.</text>
</comment>
<evidence type="ECO:0000256" key="3">
    <source>
        <dbReference type="ARBA" id="ARBA00010551"/>
    </source>
</evidence>
<evidence type="ECO:0000313" key="13">
    <source>
        <dbReference type="EMBL" id="CRG90748.1"/>
    </source>
</evidence>
<proteinExistence type="inferred from homology"/>
<evidence type="ECO:0000256" key="1">
    <source>
        <dbReference type="ARBA" id="ARBA00002600"/>
    </source>
</evidence>
<evidence type="ECO:0000256" key="10">
    <source>
        <dbReference type="ARBA" id="ARBA00047554"/>
    </source>
</evidence>
<comment type="catalytic activity">
    <reaction evidence="10 11">
        <text>protoporphyrinogen IX + 3 O2 = protoporphyrin IX + 3 H2O2</text>
        <dbReference type="Rhea" id="RHEA:25576"/>
        <dbReference type="ChEBI" id="CHEBI:15379"/>
        <dbReference type="ChEBI" id="CHEBI:16240"/>
        <dbReference type="ChEBI" id="CHEBI:57306"/>
        <dbReference type="ChEBI" id="CHEBI:57307"/>
        <dbReference type="EC" id="1.3.3.4"/>
    </reaction>
</comment>
<dbReference type="Gene3D" id="3.50.50.60">
    <property type="entry name" value="FAD/NAD(P)-binding domain"/>
    <property type="match status" value="1"/>
</dbReference>
<evidence type="ECO:0000256" key="8">
    <source>
        <dbReference type="ARBA" id="ARBA00023133"/>
    </source>
</evidence>
<dbReference type="UniPathway" id="UPA00251">
    <property type="reaction ID" value="UER00324"/>
</dbReference>
<evidence type="ECO:0000259" key="12">
    <source>
        <dbReference type="Pfam" id="PF01593"/>
    </source>
</evidence>
<dbReference type="PANTHER" id="PTHR42923:SF3">
    <property type="entry name" value="PROTOPORPHYRINOGEN OXIDASE"/>
    <property type="match status" value="1"/>
</dbReference>
<dbReference type="InterPro" id="IPR002937">
    <property type="entry name" value="Amino_oxidase"/>
</dbReference>
<dbReference type="InterPro" id="IPR004572">
    <property type="entry name" value="Protoporphyrinogen_oxidase"/>
</dbReference>
<comment type="function">
    <text evidence="1 11">Catalyzes the 6-electron oxidation of protoporphyrinogen-IX to form protoporphyrin-IX.</text>
</comment>
<dbReference type="GO" id="GO:0005743">
    <property type="term" value="C:mitochondrial inner membrane"/>
    <property type="evidence" value="ECO:0007669"/>
    <property type="project" value="UniProtKB-SubCell"/>
</dbReference>
<sequence>MRKHHVLNTVLATISRQQARRFSSRVEPFSAAVIGGGITGMTAAWRLCQNPKCTKVTLYERSPSLGGWLQSEKVEVEGGHVVFEYGPRTIRASKTTSMPIMDLLLSLGMQGEVLFHDKNSPAATNRFIYYPDHLVRLPGKQPGPEGKFSILDSLSTVLREPLFEGFLGALVTEFCRPVPNDRQDESVASFLSRRLNNAQAVENIASAVCHGIYAGDVHKLSSDVMIPLARLLERENGSITEGMMRMLTAETKTVPLNYLMAEYSVRHGRPRGHFDRIAELLGSASVITVRDGLAGITTRFVENFKAQSKLQVITDAQINSIKLGDDSDIVVSLKNGENVVSQAFNRVIATTPPTQLSKMISAGYPEDSAQRPTQTIARLNKFNYAVNVMVINLYYDQPNLVPHRGFGYLIPQSVPLEQNPERALGVTFGSETSDGQDTAPGTKLTVMMGGHWWDHWRESDIPTPEEAIAMSRRLLKRHLGIDETPAVARARFQREAVPQFLVNHIPEMRRLSDAVREDFNSRLTLAGNWYGVNGIGLTSCVAQAYLAASYGVGSFPEPPGYPAIDARTKVIAMEKQVGGVPTHPSLFGTTGKKRDWVEY</sequence>
<dbReference type="NCBIfam" id="TIGR00562">
    <property type="entry name" value="proto_IX_ox"/>
    <property type="match status" value="1"/>
</dbReference>
<reference evidence="13 14" key="1">
    <citation type="submission" date="2015-04" db="EMBL/GenBank/DDBJ databases">
        <authorList>
            <person name="Syromyatnikov M.Y."/>
            <person name="Popov V.N."/>
        </authorList>
    </citation>
    <scope>NUCLEOTIDE SEQUENCE [LARGE SCALE GENOMIC DNA]</scope>
    <source>
        <strain evidence="13">WF-38-12</strain>
    </source>
</reference>
<comment type="cofactor">
    <cofactor evidence="11">
        <name>FAD</name>
        <dbReference type="ChEBI" id="CHEBI:57692"/>
    </cofactor>
    <text evidence="11">Binds 1 FAD per subunit.</text>
</comment>
<dbReference type="PANTHER" id="PTHR42923">
    <property type="entry name" value="PROTOPORPHYRINOGEN OXIDASE"/>
    <property type="match status" value="1"/>
</dbReference>
<dbReference type="OrthoDB" id="438553at2759"/>
<dbReference type="SUPFAM" id="SSF54373">
    <property type="entry name" value="FAD-linked reductases, C-terminal domain"/>
    <property type="match status" value="1"/>
</dbReference>
<protein>
    <recommendedName>
        <fullName evidence="4 11">Protoporphyrinogen oxidase</fullName>
        <ecNumber evidence="4 11">1.3.3.4</ecNumber>
    </recommendedName>
</protein>
<dbReference type="AlphaFoldDB" id="A0A0U1M555"/>
<dbReference type="EMBL" id="CVMT01000008">
    <property type="protein sequence ID" value="CRG90748.1"/>
    <property type="molecule type" value="Genomic_DNA"/>
</dbReference>
<dbReference type="GO" id="GO:0004729">
    <property type="term" value="F:oxygen-dependent protoporphyrinogen oxidase activity"/>
    <property type="evidence" value="ECO:0007669"/>
    <property type="project" value="UniProtKB-UniRule"/>
</dbReference>
<keyword evidence="7 11" id="KW-0560">Oxidoreductase</keyword>
<comment type="pathway">
    <text evidence="2 11">Porphyrin-containing compound metabolism; protoporphyrin-IX biosynthesis; protoporphyrin-IX from protoporphyrinogen-IX: step 1/1.</text>
</comment>
<dbReference type="InterPro" id="IPR036188">
    <property type="entry name" value="FAD/NAD-bd_sf"/>
</dbReference>
<dbReference type="SUPFAM" id="SSF51905">
    <property type="entry name" value="FAD/NAD(P)-binding domain"/>
    <property type="match status" value="1"/>
</dbReference>
<evidence type="ECO:0000256" key="4">
    <source>
        <dbReference type="ARBA" id="ARBA00012867"/>
    </source>
</evidence>
<name>A0A0U1M555_TALIS</name>
<evidence type="ECO:0000256" key="6">
    <source>
        <dbReference type="ARBA" id="ARBA00022827"/>
    </source>
</evidence>
<keyword evidence="8 11" id="KW-0350">Heme biosynthesis</keyword>
<keyword evidence="5 11" id="KW-0285">Flavoprotein</keyword>
<evidence type="ECO:0000256" key="9">
    <source>
        <dbReference type="ARBA" id="ARBA00023244"/>
    </source>
</evidence>
<keyword evidence="9 11" id="KW-0627">Porphyrin biosynthesis</keyword>
<evidence type="ECO:0000256" key="2">
    <source>
        <dbReference type="ARBA" id="ARBA00005073"/>
    </source>
</evidence>
<evidence type="ECO:0000256" key="11">
    <source>
        <dbReference type="RuleBase" id="RU367069"/>
    </source>
</evidence>
<evidence type="ECO:0000313" key="14">
    <source>
        <dbReference type="Proteomes" id="UP000054383"/>
    </source>
</evidence>
<dbReference type="Pfam" id="PF01593">
    <property type="entry name" value="Amino_oxidase"/>
    <property type="match status" value="1"/>
</dbReference>
<dbReference type="GO" id="GO:0006782">
    <property type="term" value="P:protoporphyrinogen IX biosynthetic process"/>
    <property type="evidence" value="ECO:0007669"/>
    <property type="project" value="UniProtKB-UniRule"/>
</dbReference>
<dbReference type="STRING" id="28573.A0A0U1M555"/>
<organism evidence="13 14">
    <name type="scientific">Talaromyces islandicus</name>
    <name type="common">Penicillium islandicum</name>
    <dbReference type="NCBI Taxonomy" id="28573"/>
    <lineage>
        <taxon>Eukaryota</taxon>
        <taxon>Fungi</taxon>
        <taxon>Dikarya</taxon>
        <taxon>Ascomycota</taxon>
        <taxon>Pezizomycotina</taxon>
        <taxon>Eurotiomycetes</taxon>
        <taxon>Eurotiomycetidae</taxon>
        <taxon>Eurotiales</taxon>
        <taxon>Trichocomaceae</taxon>
        <taxon>Talaromyces</taxon>
        <taxon>Talaromyces sect. Islandici</taxon>
    </lineage>
</organism>
<gene>
    <name evidence="13" type="ORF">PISL3812_07793</name>
</gene>
<keyword evidence="14" id="KW-1185">Reference proteome</keyword>
<comment type="subcellular location">
    <subcellularLocation>
        <location evidence="11">Mitochondrion inner membrane</location>
    </subcellularLocation>
</comment>
<evidence type="ECO:0000256" key="7">
    <source>
        <dbReference type="ARBA" id="ARBA00023002"/>
    </source>
</evidence>
<accession>A0A0U1M555</accession>
<feature type="domain" description="Amine oxidase" evidence="12">
    <location>
        <begin position="38"/>
        <end position="548"/>
    </location>
</feature>
<dbReference type="EC" id="1.3.3.4" evidence="4 11"/>
<keyword evidence="6 11" id="KW-0274">FAD</keyword>
<dbReference type="InterPro" id="IPR050464">
    <property type="entry name" value="Zeta_carotene_desat/Oxidored"/>
</dbReference>
<evidence type="ECO:0000256" key="5">
    <source>
        <dbReference type="ARBA" id="ARBA00022630"/>
    </source>
</evidence>
<dbReference type="Proteomes" id="UP000054383">
    <property type="component" value="Unassembled WGS sequence"/>
</dbReference>
<dbReference type="OMA" id="EHNQAVQ"/>